<dbReference type="Proteomes" id="UP000000214">
    <property type="component" value="Chromosome"/>
</dbReference>
<evidence type="ECO:0000313" key="2">
    <source>
        <dbReference type="Proteomes" id="UP000000214"/>
    </source>
</evidence>
<dbReference type="EMBL" id="CP003493">
    <property type="protein sequence ID" value="AFV91038.1"/>
    <property type="molecule type" value="Genomic_DNA"/>
</dbReference>
<proteinExistence type="predicted"/>
<name>K7S0Y5_ACIA4</name>
<dbReference type="HOGENOM" id="CLU_3294686_0_0_11"/>
<gene>
    <name evidence="1" type="ordered locus">PACID_32780</name>
</gene>
<evidence type="ECO:0000313" key="1">
    <source>
        <dbReference type="EMBL" id="AFV91038.1"/>
    </source>
</evidence>
<dbReference type="AlphaFoldDB" id="K7S0Y5"/>
<accession>K7S0Y5</accession>
<reference evidence="1 2" key="1">
    <citation type="journal article" date="2012" name="BMC Genomics">
        <title>The genome sequence of Propionibacterium acidipropionici provides insights into its biotechnological and industrial potential.</title>
        <authorList>
            <person name="Parizzi L.P."/>
            <person name="Grassi M.C."/>
            <person name="Llerena L.A."/>
            <person name="Carazzolle M.F."/>
            <person name="Queiroz V.L."/>
            <person name="Lunardi I."/>
            <person name="Zeidler A.F."/>
            <person name="Teixeira P.J."/>
            <person name="Mieczkowski P."/>
            <person name="Rincones J."/>
            <person name="Pereira G.A."/>
        </authorList>
    </citation>
    <scope>NUCLEOTIDE SEQUENCE [LARGE SCALE GENOMIC DNA]</scope>
    <source>
        <strain evidence="2">ATCC 4875 / DSM 20272 / JCM 6432 / NBRC 12425 / NCIMB 8070</strain>
    </source>
</reference>
<dbReference type="STRING" id="1171373.PACID_32780"/>
<dbReference type="KEGG" id="pbo:PACID_32780"/>
<sequence>MPMPAPSCRPEGRGFNSRHLHRMLIMPVITLWARRVVPLL</sequence>
<protein>
    <submittedName>
        <fullName evidence="1">Uncharacterized protein</fullName>
    </submittedName>
</protein>
<organism evidence="1 2">
    <name type="scientific">Acidipropionibacterium acidipropionici (strain ATCC 4875 / DSM 20272 / JCM 6432 / NBRC 12425 / NCIMB 8070 / 4)</name>
    <name type="common">Propionibacterium acidipropionici</name>
    <dbReference type="NCBI Taxonomy" id="1171373"/>
    <lineage>
        <taxon>Bacteria</taxon>
        <taxon>Bacillati</taxon>
        <taxon>Actinomycetota</taxon>
        <taxon>Actinomycetes</taxon>
        <taxon>Propionibacteriales</taxon>
        <taxon>Propionibacteriaceae</taxon>
        <taxon>Acidipropionibacterium</taxon>
    </lineage>
</organism>